<evidence type="ECO:0000256" key="4">
    <source>
        <dbReference type="RuleBase" id="RU365031"/>
    </source>
</evidence>
<dbReference type="InterPro" id="IPR003679">
    <property type="entry name" value="Amioglycoside_AcTrfase"/>
</dbReference>
<reference evidence="5 6" key="1">
    <citation type="submission" date="2016-07" db="EMBL/GenBank/DDBJ databases">
        <title>Characterization of isolates of Eisenbergiella tayi derived from blood cultures, using whole genome sequencing.</title>
        <authorList>
            <person name="Burdz T."/>
            <person name="Wiebe D."/>
            <person name="Huynh C."/>
            <person name="Bernard K."/>
        </authorList>
    </citation>
    <scope>NUCLEOTIDE SEQUENCE [LARGE SCALE GENOMIC DNA]</scope>
    <source>
        <strain evidence="5 6">NML 110608</strain>
    </source>
</reference>
<sequence>MIYTRKDLQNQLKGMSLRPTDSILIHSSMKAMGNIEGGADTVQDALMEYFSQGLLLLPTHTWAQMGEEYRVFDPVQEDACVGILPNLFRKRPGVCRSLHPTHSMAAYGAGAEEYIAGEEENNTPCTPGGCYDRLKDINGRILLVGVTHARNTFIHGVEEVLNIPNRLTEKPVEFYTVMPDGSRKKIFMRRHYNAVQPYISEDFVKLTQAFYDTGAARQVSFGNAECILCDARGIFEVTRHILAPDPECIITSPEIPASRWSDFTGGPYFQ</sequence>
<gene>
    <name evidence="5" type="primary">yokD</name>
    <name evidence="5" type="ORF">BEI61_02690</name>
</gene>
<dbReference type="Pfam" id="PF02522">
    <property type="entry name" value="Antibiotic_NAT"/>
    <property type="match status" value="1"/>
</dbReference>
<dbReference type="EC" id="2.3.1.-" evidence="4"/>
<comment type="catalytic activity">
    <reaction evidence="4">
        <text>a 2-deoxystreptamine antibiotic + acetyl-CoA = an N(3)-acetyl-2-deoxystreptamine antibiotic + CoA + H(+)</text>
        <dbReference type="Rhea" id="RHEA:12665"/>
        <dbReference type="ChEBI" id="CHEBI:15378"/>
        <dbReference type="ChEBI" id="CHEBI:57287"/>
        <dbReference type="ChEBI" id="CHEBI:57288"/>
        <dbReference type="ChEBI" id="CHEBI:57921"/>
        <dbReference type="ChEBI" id="CHEBI:77452"/>
        <dbReference type="EC" id="2.3.1.81"/>
    </reaction>
</comment>
<protein>
    <recommendedName>
        <fullName evidence="4">Aminoglycoside N(3)-acetyltransferase</fullName>
        <ecNumber evidence="4">2.3.1.-</ecNumber>
    </recommendedName>
</protein>
<evidence type="ECO:0000256" key="3">
    <source>
        <dbReference type="ARBA" id="ARBA00023315"/>
    </source>
</evidence>
<dbReference type="PANTHER" id="PTHR11104:SF0">
    <property type="entry name" value="SPBETA PROPHAGE-DERIVED AMINOGLYCOSIDE N(3')-ACETYLTRANSFERASE-LIKE PROTEIN YOKD"/>
    <property type="match status" value="1"/>
</dbReference>
<keyword evidence="2 4" id="KW-0808">Transferase</keyword>
<evidence type="ECO:0000313" key="5">
    <source>
        <dbReference type="EMBL" id="ODM06800.1"/>
    </source>
</evidence>
<dbReference type="GO" id="GO:0046677">
    <property type="term" value="P:response to antibiotic"/>
    <property type="evidence" value="ECO:0007669"/>
    <property type="project" value="UniProtKB-KW"/>
</dbReference>
<evidence type="ECO:0000313" key="6">
    <source>
        <dbReference type="Proteomes" id="UP000094067"/>
    </source>
</evidence>
<comment type="caution">
    <text evidence="5">The sequence shown here is derived from an EMBL/GenBank/DDBJ whole genome shotgun (WGS) entry which is preliminary data.</text>
</comment>
<dbReference type="AlphaFoldDB" id="A0A1E3ADH3"/>
<accession>A0A1E3ADH3</accession>
<dbReference type="RefSeq" id="WP_207649138.1">
    <property type="nucleotide sequence ID" value="NZ_MCGH01000002.1"/>
</dbReference>
<organism evidence="5 6">
    <name type="scientific">Eisenbergiella tayi</name>
    <dbReference type="NCBI Taxonomy" id="1432052"/>
    <lineage>
        <taxon>Bacteria</taxon>
        <taxon>Bacillati</taxon>
        <taxon>Bacillota</taxon>
        <taxon>Clostridia</taxon>
        <taxon>Lachnospirales</taxon>
        <taxon>Lachnospiraceae</taxon>
        <taxon>Eisenbergiella</taxon>
    </lineage>
</organism>
<keyword evidence="4" id="KW-0046">Antibiotic resistance</keyword>
<dbReference type="GO" id="GO:0046353">
    <property type="term" value="F:aminoglycoside 3-N-acetyltransferase activity"/>
    <property type="evidence" value="ECO:0007669"/>
    <property type="project" value="UniProtKB-EC"/>
</dbReference>
<dbReference type="InterPro" id="IPR028345">
    <property type="entry name" value="Antibiotic_NAT-like"/>
</dbReference>
<dbReference type="Proteomes" id="UP000094067">
    <property type="component" value="Unassembled WGS sequence"/>
</dbReference>
<evidence type="ECO:0000256" key="1">
    <source>
        <dbReference type="ARBA" id="ARBA00006383"/>
    </source>
</evidence>
<name>A0A1E3ADH3_9FIRM</name>
<comment type="similarity">
    <text evidence="1 4">Belongs to the antibiotic N-acetyltransferase family.</text>
</comment>
<dbReference type="PATRIC" id="fig|1432052.4.peg.3000"/>
<evidence type="ECO:0000256" key="2">
    <source>
        <dbReference type="ARBA" id="ARBA00022679"/>
    </source>
</evidence>
<dbReference type="PANTHER" id="PTHR11104">
    <property type="entry name" value="AMINOGLYCOSIDE N3-ACETYLTRANSFERASE"/>
    <property type="match status" value="1"/>
</dbReference>
<dbReference type="SUPFAM" id="SSF110710">
    <property type="entry name" value="TTHA0583/YokD-like"/>
    <property type="match status" value="1"/>
</dbReference>
<keyword evidence="3 4" id="KW-0012">Acyltransferase</keyword>
<proteinExistence type="inferred from homology"/>
<dbReference type="EMBL" id="MCGH01000002">
    <property type="protein sequence ID" value="ODM06800.1"/>
    <property type="molecule type" value="Genomic_DNA"/>
</dbReference>